<protein>
    <submittedName>
        <fullName evidence="2">Uncharacterized protein</fullName>
    </submittedName>
</protein>
<keyword evidence="1" id="KW-1133">Transmembrane helix</keyword>
<keyword evidence="1" id="KW-0812">Transmembrane</keyword>
<dbReference type="AlphaFoldDB" id="A0A0E9SBB0"/>
<sequence length="32" mass="3868">MLTFYFMIYLNCFMFSVLPQMIVFLCPSLQEP</sequence>
<dbReference type="EMBL" id="GBXM01070607">
    <property type="protein sequence ID" value="JAH37970.1"/>
    <property type="molecule type" value="Transcribed_RNA"/>
</dbReference>
<reference evidence="2" key="2">
    <citation type="journal article" date="2015" name="Fish Shellfish Immunol.">
        <title>Early steps in the European eel (Anguilla anguilla)-Vibrio vulnificus interaction in the gills: Role of the RtxA13 toxin.</title>
        <authorList>
            <person name="Callol A."/>
            <person name="Pajuelo D."/>
            <person name="Ebbesson L."/>
            <person name="Teles M."/>
            <person name="MacKenzie S."/>
            <person name="Amaro C."/>
        </authorList>
    </citation>
    <scope>NUCLEOTIDE SEQUENCE</scope>
</reference>
<proteinExistence type="predicted"/>
<evidence type="ECO:0000256" key="1">
    <source>
        <dbReference type="SAM" id="Phobius"/>
    </source>
</evidence>
<organism evidence="2">
    <name type="scientific">Anguilla anguilla</name>
    <name type="common">European freshwater eel</name>
    <name type="synonym">Muraena anguilla</name>
    <dbReference type="NCBI Taxonomy" id="7936"/>
    <lineage>
        <taxon>Eukaryota</taxon>
        <taxon>Metazoa</taxon>
        <taxon>Chordata</taxon>
        <taxon>Craniata</taxon>
        <taxon>Vertebrata</taxon>
        <taxon>Euteleostomi</taxon>
        <taxon>Actinopterygii</taxon>
        <taxon>Neopterygii</taxon>
        <taxon>Teleostei</taxon>
        <taxon>Anguilliformes</taxon>
        <taxon>Anguillidae</taxon>
        <taxon>Anguilla</taxon>
    </lineage>
</organism>
<evidence type="ECO:0000313" key="2">
    <source>
        <dbReference type="EMBL" id="JAH37970.1"/>
    </source>
</evidence>
<feature type="transmembrane region" description="Helical" evidence="1">
    <location>
        <begin position="6"/>
        <end position="26"/>
    </location>
</feature>
<name>A0A0E9SBB0_ANGAN</name>
<reference evidence="2" key="1">
    <citation type="submission" date="2014-11" db="EMBL/GenBank/DDBJ databases">
        <authorList>
            <person name="Amaro Gonzalez C."/>
        </authorList>
    </citation>
    <scope>NUCLEOTIDE SEQUENCE</scope>
</reference>
<keyword evidence="1" id="KW-0472">Membrane</keyword>
<accession>A0A0E9SBB0</accession>